<dbReference type="Proteomes" id="UP000261828">
    <property type="component" value="Unassembled WGS sequence"/>
</dbReference>
<dbReference type="OrthoDB" id="1466811at2"/>
<keyword evidence="1" id="KW-0175">Coiled coil</keyword>
<dbReference type="AlphaFoldDB" id="A0A371JNS0"/>
<reference evidence="2 3" key="1">
    <citation type="submission" date="2018-08" db="EMBL/GenBank/DDBJ databases">
        <title>Muricauda nanhaiensis sp. nov., isolated from seawater of the South China Sea.</title>
        <authorList>
            <person name="Dang Y."/>
        </authorList>
    </citation>
    <scope>NUCLEOTIDE SEQUENCE [LARGE SCALE GENOMIC DNA]</scope>
    <source>
        <strain evidence="2 3">SM1704</strain>
    </source>
</reference>
<accession>A0A371JNS0</accession>
<proteinExistence type="predicted"/>
<keyword evidence="3" id="KW-1185">Reference proteome</keyword>
<evidence type="ECO:0000313" key="2">
    <source>
        <dbReference type="EMBL" id="RDY58872.1"/>
    </source>
</evidence>
<feature type="coiled-coil region" evidence="1">
    <location>
        <begin position="23"/>
        <end position="53"/>
    </location>
</feature>
<name>A0A371JNS0_9FLAO</name>
<comment type="caution">
    <text evidence="2">The sequence shown here is derived from an EMBL/GenBank/DDBJ whole genome shotgun (WGS) entry which is preliminary data.</text>
</comment>
<organism evidence="2 3">
    <name type="scientific">Flagellimonas nanhaiensis</name>
    <dbReference type="NCBI Taxonomy" id="2292706"/>
    <lineage>
        <taxon>Bacteria</taxon>
        <taxon>Pseudomonadati</taxon>
        <taxon>Bacteroidota</taxon>
        <taxon>Flavobacteriia</taxon>
        <taxon>Flavobacteriales</taxon>
        <taxon>Flavobacteriaceae</taxon>
        <taxon>Flagellimonas</taxon>
    </lineage>
</organism>
<evidence type="ECO:0000313" key="3">
    <source>
        <dbReference type="Proteomes" id="UP000261828"/>
    </source>
</evidence>
<evidence type="ECO:0008006" key="4">
    <source>
        <dbReference type="Google" id="ProtNLM"/>
    </source>
</evidence>
<protein>
    <recommendedName>
        <fullName evidence="4">PorT family protein</fullName>
    </recommendedName>
</protein>
<dbReference type="EMBL" id="QTJX01000003">
    <property type="protein sequence ID" value="RDY58872.1"/>
    <property type="molecule type" value="Genomic_DNA"/>
</dbReference>
<gene>
    <name evidence="2" type="ORF">DX873_14525</name>
</gene>
<sequence length="366" mass="42732">MRSITQYLAVVLVIFISQNVLGQEKYERQIERLNAQKENIEIQEKQALKQEVKDINRRMEKGDLTLAEAKLLKAEVAKKRALNIEERIAIIDNKISLLQRNEGKLIEVDSLSKDEKFALELDNDDDFIFGIHVSRRNRNVKYDKKTYSDLVLAFGLNNALIHGESFADSPYKFFGSRFFEIGYAWNTRVFRNKGWLRFKYGFSFQFNGLKPTENRFFDVDIDEFGIRRVNLTTLPDENGEPRELFKSKYRMDSFIIPLHLEFGEAEKKEYGNYTRFDKHNNFKFGIGGYFGFNYSNRQKVFIASRKDLLATYATGNNSQNRRTIFGLSSYAGFGDMSLYFKYELTQIFDGPSVKQNNVSLGLRFDL</sequence>
<evidence type="ECO:0000256" key="1">
    <source>
        <dbReference type="SAM" id="Coils"/>
    </source>
</evidence>
<dbReference type="RefSeq" id="WP_116185192.1">
    <property type="nucleotide sequence ID" value="NZ_QTJX01000003.1"/>
</dbReference>